<dbReference type="PROSITE" id="PS51885">
    <property type="entry name" value="NEPRILYSIN"/>
    <property type="match status" value="1"/>
</dbReference>
<dbReference type="AlphaFoldDB" id="A0AAQ4EYT3"/>
<organism evidence="1 2">
    <name type="scientific">Amblyomma americanum</name>
    <name type="common">Lone star tick</name>
    <dbReference type="NCBI Taxonomy" id="6943"/>
    <lineage>
        <taxon>Eukaryota</taxon>
        <taxon>Metazoa</taxon>
        <taxon>Ecdysozoa</taxon>
        <taxon>Arthropoda</taxon>
        <taxon>Chelicerata</taxon>
        <taxon>Arachnida</taxon>
        <taxon>Acari</taxon>
        <taxon>Parasitiformes</taxon>
        <taxon>Ixodida</taxon>
        <taxon>Ixodoidea</taxon>
        <taxon>Ixodidae</taxon>
        <taxon>Amblyomminae</taxon>
        <taxon>Amblyomma</taxon>
    </lineage>
</organism>
<accession>A0AAQ4EYT3</accession>
<dbReference type="EMBL" id="JARKHS020009223">
    <property type="protein sequence ID" value="KAK8780064.1"/>
    <property type="molecule type" value="Genomic_DNA"/>
</dbReference>
<keyword evidence="2" id="KW-1185">Reference proteome</keyword>
<comment type="caution">
    <text evidence="1">The sequence shown here is derived from an EMBL/GenBank/DDBJ whole genome shotgun (WGS) entry which is preliminary data.</text>
</comment>
<proteinExistence type="predicted"/>
<dbReference type="SUPFAM" id="SSF55486">
    <property type="entry name" value="Metalloproteases ('zincins'), catalytic domain"/>
    <property type="match status" value="1"/>
</dbReference>
<dbReference type="InterPro" id="IPR000718">
    <property type="entry name" value="Peptidase_M13"/>
</dbReference>
<dbReference type="GO" id="GO:0004222">
    <property type="term" value="F:metalloendopeptidase activity"/>
    <property type="evidence" value="ECO:0007669"/>
    <property type="project" value="InterPro"/>
</dbReference>
<dbReference type="InterPro" id="IPR024079">
    <property type="entry name" value="MetalloPept_cat_dom_sf"/>
</dbReference>
<dbReference type="GO" id="GO:0006508">
    <property type="term" value="P:proteolysis"/>
    <property type="evidence" value="ECO:0007669"/>
    <property type="project" value="InterPro"/>
</dbReference>
<dbReference type="InterPro" id="IPR042089">
    <property type="entry name" value="Peptidase_M13_dom_2"/>
</dbReference>
<dbReference type="Gene3D" id="3.40.390.10">
    <property type="entry name" value="Collagenase (Catalytic Domain)"/>
    <property type="match status" value="1"/>
</dbReference>
<evidence type="ECO:0000313" key="2">
    <source>
        <dbReference type="Proteomes" id="UP001321473"/>
    </source>
</evidence>
<dbReference type="Proteomes" id="UP001321473">
    <property type="component" value="Unassembled WGS sequence"/>
</dbReference>
<gene>
    <name evidence="1" type="ORF">V5799_018596</name>
</gene>
<reference evidence="1 2" key="1">
    <citation type="journal article" date="2023" name="Arcadia Sci">
        <title>De novo assembly of a long-read Amblyomma americanum tick genome.</title>
        <authorList>
            <person name="Chou S."/>
            <person name="Poskanzer K.E."/>
            <person name="Rollins M."/>
            <person name="Thuy-Boun P.S."/>
        </authorList>
    </citation>
    <scope>NUCLEOTIDE SEQUENCE [LARGE SCALE GENOMIC DNA]</scope>
    <source>
        <strain evidence="1">F_SG_1</strain>
        <tissue evidence="1">Salivary glands</tissue>
    </source>
</reference>
<evidence type="ECO:0000313" key="1">
    <source>
        <dbReference type="EMBL" id="KAK8780064.1"/>
    </source>
</evidence>
<sequence>MLQVRENHSGNRNALMLRPGNLMVFWSKFQESLIAERVYYNYYMSYFEAFAGVNEPKPTEEEVAKTAAMESDILGRFMEARSIVDRTLEDITESARQRFATVALGSNSSSSNASAAAKSKLDKLCVSLWPPDSLLKWRALSEVYSSFAPAQESLARYWVHGHERLRQLSEQPQYAQALAQRANFLMPLVRYDYLRNVVSVSVATLQRPLFYVYGTPAMTHGGLGFTFAMELVKAVDSTGLMVDPSGRINDSWVPAEWREHTAQRARCLPSGDDIFPEVPALRIAHDAFLRRRRRETGGTRVSPL</sequence>
<name>A0AAQ4EYT3_AMBAM</name>
<dbReference type="Gene3D" id="1.10.1380.10">
    <property type="entry name" value="Neutral endopeptidase , domain2"/>
    <property type="match status" value="1"/>
</dbReference>
<protein>
    <submittedName>
        <fullName evidence="1">Uncharacterized protein</fullName>
    </submittedName>
</protein>